<keyword evidence="13" id="KW-1185">Reference proteome</keyword>
<evidence type="ECO:0000313" key="12">
    <source>
        <dbReference type="EMBL" id="MBB6430954.1"/>
    </source>
</evidence>
<evidence type="ECO:0000256" key="9">
    <source>
        <dbReference type="SAM" id="MobiDB-lite"/>
    </source>
</evidence>
<evidence type="ECO:0000256" key="7">
    <source>
        <dbReference type="ARBA" id="ARBA00023125"/>
    </source>
</evidence>
<sequence>MRIDTGQHLRMDQRMKLAPRMIQSMEILQMAQPALEERIEQELASNPTLEQVEPGSDRDKLLAEMEQAKRDDREGERELVVSDGDGSTGQADDFERLSNMSEQYGEAWASNTSEGGATEFRRAVNTGGERDAKMDAMANTAARGASLYDQLVDQWHLVDIDEPTLKLGEYLIGFVDADGYLRNPLQDLLDQAPAGTTAEQIEECIELLQEALEPTGLCARDFRECLLLQIDNKTYLEPDADLKTERLLVSDYLKDIEANRYPKIAKSTGLEIEAVQKAVHNLRQFHPHPGRLLATDTVRTITPDATIDYDDESDTYSVQLTHSRLPALQISAEYEKIAADKSEDKKTRDFIGTNLRNARWLIDAVRQRHATLLRVIGVVIEAQRDFFDQGPQALKPLPMTLVADQLGIHVATVSRAVSEKYLQTPRGIFPLRMFFSGGTETDQGDAMSWTAVQAKLKEVIDNEDKNKPWSDDALVDELKKHGIEIARRTVAKYRKQLNIPPARQRREY</sequence>
<dbReference type="GO" id="GO:0003677">
    <property type="term" value="F:DNA binding"/>
    <property type="evidence" value="ECO:0007669"/>
    <property type="project" value="UniProtKB-KW"/>
</dbReference>
<dbReference type="Pfam" id="PF00309">
    <property type="entry name" value="Sigma54_AID"/>
    <property type="match status" value="1"/>
</dbReference>
<keyword evidence="6" id="KW-0731">Sigma factor</keyword>
<dbReference type="GO" id="GO:0016779">
    <property type="term" value="F:nucleotidyltransferase activity"/>
    <property type="evidence" value="ECO:0007669"/>
    <property type="project" value="UniProtKB-KW"/>
</dbReference>
<dbReference type="PANTHER" id="PTHR32248:SF4">
    <property type="entry name" value="RNA POLYMERASE SIGMA-54 FACTOR"/>
    <property type="match status" value="1"/>
</dbReference>
<dbReference type="GO" id="GO:0016987">
    <property type="term" value="F:sigma factor activity"/>
    <property type="evidence" value="ECO:0007669"/>
    <property type="project" value="UniProtKB-KW"/>
</dbReference>
<keyword evidence="5" id="KW-0805">Transcription regulation</keyword>
<evidence type="ECO:0000313" key="13">
    <source>
        <dbReference type="Proteomes" id="UP000541810"/>
    </source>
</evidence>
<dbReference type="InterPro" id="IPR000394">
    <property type="entry name" value="RNA_pol_sigma_54"/>
</dbReference>
<comment type="similarity">
    <text evidence="1">Belongs to the sigma-54 factor family.</text>
</comment>
<organism evidence="12 13">
    <name type="scientific">Algisphaera agarilytica</name>
    <dbReference type="NCBI Taxonomy" id="1385975"/>
    <lineage>
        <taxon>Bacteria</taxon>
        <taxon>Pseudomonadati</taxon>
        <taxon>Planctomycetota</taxon>
        <taxon>Phycisphaerae</taxon>
        <taxon>Phycisphaerales</taxon>
        <taxon>Phycisphaeraceae</taxon>
        <taxon>Algisphaera</taxon>
    </lineage>
</organism>
<dbReference type="PIRSF" id="PIRSF000774">
    <property type="entry name" value="RpoN"/>
    <property type="match status" value="1"/>
</dbReference>
<evidence type="ECO:0000259" key="11">
    <source>
        <dbReference type="Pfam" id="PF04963"/>
    </source>
</evidence>
<evidence type="ECO:0000256" key="1">
    <source>
        <dbReference type="ARBA" id="ARBA00008798"/>
    </source>
</evidence>
<keyword evidence="2" id="KW-0240">DNA-directed RNA polymerase</keyword>
<keyword evidence="8" id="KW-0804">Transcription</keyword>
<feature type="region of interest" description="Disordered" evidence="9">
    <location>
        <begin position="67"/>
        <end position="92"/>
    </location>
</feature>
<accession>A0A7X0H803</accession>
<dbReference type="GO" id="GO:0000428">
    <property type="term" value="C:DNA-directed RNA polymerase complex"/>
    <property type="evidence" value="ECO:0007669"/>
    <property type="project" value="UniProtKB-KW"/>
</dbReference>
<evidence type="ECO:0000256" key="8">
    <source>
        <dbReference type="ARBA" id="ARBA00023163"/>
    </source>
</evidence>
<evidence type="ECO:0000256" key="5">
    <source>
        <dbReference type="ARBA" id="ARBA00023015"/>
    </source>
</evidence>
<dbReference type="Pfam" id="PF04963">
    <property type="entry name" value="Sigma54_CBD"/>
    <property type="match status" value="1"/>
</dbReference>
<dbReference type="InterPro" id="IPR007046">
    <property type="entry name" value="RNA_pol_sigma_54_core-bd"/>
</dbReference>
<dbReference type="GO" id="GO:0001216">
    <property type="term" value="F:DNA-binding transcription activator activity"/>
    <property type="evidence" value="ECO:0007669"/>
    <property type="project" value="InterPro"/>
</dbReference>
<dbReference type="Gene3D" id="1.10.10.1330">
    <property type="entry name" value="RNA polymerase sigma-54 factor, core-binding domain"/>
    <property type="match status" value="1"/>
</dbReference>
<dbReference type="NCBIfam" id="TIGR02395">
    <property type="entry name" value="rpoN_sigma"/>
    <property type="match status" value="1"/>
</dbReference>
<dbReference type="EMBL" id="JACHGY010000001">
    <property type="protein sequence ID" value="MBB6430954.1"/>
    <property type="molecule type" value="Genomic_DNA"/>
</dbReference>
<dbReference type="InterPro" id="IPR038709">
    <property type="entry name" value="RpoN_core-bd_sf"/>
</dbReference>
<proteinExistence type="inferred from homology"/>
<feature type="domain" description="RNA polymerase sigma factor 54 core-binding" evidence="11">
    <location>
        <begin position="137"/>
        <end position="334"/>
    </location>
</feature>
<comment type="caution">
    <text evidence="12">The sequence shown here is derived from an EMBL/GenBank/DDBJ whole genome shotgun (WGS) entry which is preliminary data.</text>
</comment>
<reference evidence="12 13" key="1">
    <citation type="submission" date="2020-08" db="EMBL/GenBank/DDBJ databases">
        <title>Genomic Encyclopedia of Type Strains, Phase IV (KMG-IV): sequencing the most valuable type-strain genomes for metagenomic binning, comparative biology and taxonomic classification.</title>
        <authorList>
            <person name="Goeker M."/>
        </authorList>
    </citation>
    <scope>NUCLEOTIDE SEQUENCE [LARGE SCALE GENOMIC DNA]</scope>
    <source>
        <strain evidence="12 13">DSM 103725</strain>
    </source>
</reference>
<feature type="compositionally biased region" description="Basic and acidic residues" evidence="9">
    <location>
        <begin position="67"/>
        <end position="80"/>
    </location>
</feature>
<dbReference type="Gene3D" id="1.10.10.60">
    <property type="entry name" value="Homeodomain-like"/>
    <property type="match status" value="1"/>
</dbReference>
<name>A0A7X0H803_9BACT</name>
<evidence type="ECO:0000256" key="2">
    <source>
        <dbReference type="ARBA" id="ARBA00022478"/>
    </source>
</evidence>
<keyword evidence="3" id="KW-0808">Transferase</keyword>
<dbReference type="InterPro" id="IPR007634">
    <property type="entry name" value="RNA_pol_sigma_54_DNA-bd"/>
</dbReference>
<gene>
    <name evidence="12" type="ORF">HNQ40_002760</name>
</gene>
<dbReference type="PANTHER" id="PTHR32248">
    <property type="entry name" value="RNA POLYMERASE SIGMA-54 FACTOR"/>
    <property type="match status" value="1"/>
</dbReference>
<feature type="domain" description="RNA polymerase sigma factor 54 DNA-binding" evidence="10">
    <location>
        <begin position="350"/>
        <end position="506"/>
    </location>
</feature>
<dbReference type="PROSITE" id="PS00718">
    <property type="entry name" value="SIGMA54_2"/>
    <property type="match status" value="1"/>
</dbReference>
<keyword evidence="7" id="KW-0238">DNA-binding</keyword>
<dbReference type="GO" id="GO:0006352">
    <property type="term" value="P:DNA-templated transcription initiation"/>
    <property type="evidence" value="ECO:0007669"/>
    <property type="project" value="InterPro"/>
</dbReference>
<dbReference type="PROSITE" id="PS50044">
    <property type="entry name" value="SIGMA54_3"/>
    <property type="match status" value="1"/>
</dbReference>
<keyword evidence="4" id="KW-0548">Nucleotidyltransferase</keyword>
<dbReference type="AlphaFoldDB" id="A0A7X0H803"/>
<dbReference type="RefSeq" id="WP_184678450.1">
    <property type="nucleotide sequence ID" value="NZ_JACHGY010000001.1"/>
</dbReference>
<evidence type="ECO:0000256" key="4">
    <source>
        <dbReference type="ARBA" id="ARBA00022695"/>
    </source>
</evidence>
<evidence type="ECO:0000256" key="3">
    <source>
        <dbReference type="ARBA" id="ARBA00022679"/>
    </source>
</evidence>
<evidence type="ECO:0000256" key="6">
    <source>
        <dbReference type="ARBA" id="ARBA00023082"/>
    </source>
</evidence>
<dbReference type="Pfam" id="PF04552">
    <property type="entry name" value="Sigma54_DBD"/>
    <property type="match status" value="1"/>
</dbReference>
<dbReference type="Proteomes" id="UP000541810">
    <property type="component" value="Unassembled WGS sequence"/>
</dbReference>
<dbReference type="PRINTS" id="PR00045">
    <property type="entry name" value="SIGMA54FCT"/>
</dbReference>
<protein>
    <submittedName>
        <fullName evidence="12">RNA polymerase sigma-54 factor</fullName>
    </submittedName>
</protein>
<evidence type="ECO:0000259" key="10">
    <source>
        <dbReference type="Pfam" id="PF04552"/>
    </source>
</evidence>